<feature type="region of interest" description="Disordered" evidence="8">
    <location>
        <begin position="1"/>
        <end position="41"/>
    </location>
</feature>
<dbReference type="Gene3D" id="1.20.1440.170">
    <property type="entry name" value="Translation machinery-associated protein 16-like"/>
    <property type="match status" value="1"/>
</dbReference>
<dbReference type="InterPro" id="IPR000569">
    <property type="entry name" value="HECT_dom"/>
</dbReference>
<feature type="region of interest" description="Disordered" evidence="8">
    <location>
        <begin position="86"/>
        <end position="111"/>
    </location>
</feature>
<keyword evidence="3" id="KW-0808">Transferase</keyword>
<evidence type="ECO:0000313" key="10">
    <source>
        <dbReference type="EMBL" id="CAD7245079.1"/>
    </source>
</evidence>
<evidence type="ECO:0000256" key="7">
    <source>
        <dbReference type="PROSITE-ProRule" id="PRU00235"/>
    </source>
</evidence>
<dbReference type="InterPro" id="IPR035983">
    <property type="entry name" value="Hect_E3_ubiquitin_ligase"/>
</dbReference>
<evidence type="ECO:0000256" key="5">
    <source>
        <dbReference type="ARBA" id="ARBA00034127"/>
    </source>
</evidence>
<dbReference type="CDD" id="cd00078">
    <property type="entry name" value="HECTc"/>
    <property type="match status" value="1"/>
</dbReference>
<evidence type="ECO:0000313" key="11">
    <source>
        <dbReference type="Proteomes" id="UP000677054"/>
    </source>
</evidence>
<reference evidence="10" key="1">
    <citation type="submission" date="2020-11" db="EMBL/GenBank/DDBJ databases">
        <authorList>
            <person name="Tran Van P."/>
        </authorList>
    </citation>
    <scope>NUCLEOTIDE SEQUENCE</scope>
</reference>
<dbReference type="InterPro" id="IPR044611">
    <property type="entry name" value="E3A/B/C-like"/>
</dbReference>
<dbReference type="GO" id="GO:0009966">
    <property type="term" value="P:regulation of signal transduction"/>
    <property type="evidence" value="ECO:0007669"/>
    <property type="project" value="UniProtKB-ARBA"/>
</dbReference>
<dbReference type="EC" id="2.3.2.26" evidence="2"/>
<keyword evidence="11" id="KW-1185">Reference proteome</keyword>
<proteinExistence type="inferred from homology"/>
<dbReference type="Gene3D" id="2.130.10.30">
    <property type="entry name" value="Regulator of chromosome condensation 1/beta-lactamase-inhibitor protein II"/>
    <property type="match status" value="1"/>
</dbReference>
<sequence>MGRGQGMTLEAGGKKETRSTPSPNWADPQVSTAGVTRSPRGPRTQVLDLLRRCLAIQVQKIAPLEGTWQALILNLNGLNNIPSIKMVDEDPTPLDERRAGEQDDQDEDAIQPLNFDPETGWWMYENGYLVYQSLQEANRDCWWNPALLEALKSLDYAGWANPGVLLVSGTPRSLDVLRDAYCRRVLRPPRGYVIMGMGDVDHCPMTSVPQGQFTPLPDALCWVIHDLTSTSTFPSSSSTCTLEDIHRALVDIFPDTVRPSRDLIYATLGKLIRERKVYHTQGGYGIVNPSTYNRVIRIPPPTERPLLLTNEEALEILNHTKIPRKPSLTDSPVQVSFANILKGEEEGDVIRIARPPHPNWCEEDGLGGSERWTGALTRIQRRLSLRHNSQHALTTTATMNPNLRPRARGRGTGSWSMSMRRGRSLSRDRDRERDLLLHPHPPDSYHSSNDLSHLKLDISSERVKRPGLWHRLLRDREKPQILTFGGQFPPPEWDDPRLLITHSIATQTSFTRLAQSSPNIPLKVQGQNDIQGQGHGERVSRNQSWVGRKPRANEPSPALLRSRSLPYRVPNCLSRPSGRHMSPIGRGAPQQTRLHPPAYGLPRPPIWVPQRHQRFVTSAPSGGDNHIRNNSAAPPSSLPRVQTPVGGKQKKAQAHGTEKGAEVFINPVAVQEEEKEKNLISKNQRETSHEMRAKSPSTGSENSTASPNVMTDDFKLRKLWQGKKSQVGDQKEKEKEKEKEKHPKGTVPDEIKKPPGPPGYKVYETRKEEKTSSTTTTTSTSTSELPKSFEFNIKISGFSNNHNHMNQVRKIPVLVEETKEVTETTTTTYSNTTEMMNVFPTKSPCMKDKESKPKVSSMNPVKSEKEKEKPDHPYLSLSDLTVSFKSVVGQKLLQGCSANSIDTLMELDLAAAQNKYHTLAYVPAFRRLFAFGLGGSGQLGSGRTQSSTLPVLAYEGPILDVATGGDHAFVIMGEGKEVDHRFLDDSRAIARLTPSSVSGIASLQEGKSIPYDLLSELEVVFGSCACLNASFLDPSGHHFGCARYNPGVHMPSLFAAFTTIQHCPSVSMQEHEHEGSGVELCPVLHDDLSKLLNFLSRLWESNKSRSVIISHEAFHLPRLSELVNIPLDYFKWASTEEKKGMRFCDFPFVFDASGKTILLRTDASLQMRKAQEQSRSQVFFLPFTRVFLREPEYLVLTVSRENLVDSTIEQLLQIPENQLKKPLKVIFFGEEGVDAGGVKKEFFMLLMRELLDPKYGMFTNYEETHHIWFAEDSFEEPMMYFLVGLVCGLAIYNFTIISLPFPLALYKKLLGEPTGLEDLQDLLPSVAKSFEEMLSYNGDDFEEKYDFRFEITRHQYGEVITKPLKENGSEILVTHENRKEFVDLYTQYILEQSISASLKAFSEGFHKVCGSLILRLFTPVELMGLVVGNENYDWDILESNASYKEDYSPSHPTIRLFWDVFHSLSLDEKKKFLKFLTGTDRIPILGMKAMKCGEMKVKGKVSGELPHPKSRKAAQLLFHTNRIAKREKIKAAGNSRLKCLGEKLAWIKETLISDFPTCKELSPQQTLQLIDKYLGRCDEELEQIDLKNSIGGGKRNQRKRQHASREGFLHLHLSQEKLDFESCGIEMPDLFNHKNVEYLLAWNGELRYVNNIKLKRYRRKDLTSGCESKKNDDTGDASKVLPYGPSS</sequence>
<dbReference type="GO" id="GO:0061630">
    <property type="term" value="F:ubiquitin protein ligase activity"/>
    <property type="evidence" value="ECO:0007669"/>
    <property type="project" value="UniProtKB-EC"/>
</dbReference>
<dbReference type="Pfam" id="PF11176">
    <property type="entry name" value="Tma16"/>
    <property type="match status" value="1"/>
</dbReference>
<dbReference type="Pfam" id="PF00632">
    <property type="entry name" value="HECT"/>
    <property type="match status" value="1"/>
</dbReference>
<dbReference type="Gene3D" id="3.30.2160.10">
    <property type="entry name" value="Hect, E3 ligase catalytic domain"/>
    <property type="match status" value="1"/>
</dbReference>
<dbReference type="SMART" id="SM00119">
    <property type="entry name" value="HECTc"/>
    <property type="match status" value="1"/>
</dbReference>
<evidence type="ECO:0000256" key="6">
    <source>
        <dbReference type="PROSITE-ProRule" id="PRU00104"/>
    </source>
</evidence>
<feature type="region of interest" description="Disordered" evidence="8">
    <location>
        <begin position="399"/>
        <end position="430"/>
    </location>
</feature>
<evidence type="ECO:0000259" key="9">
    <source>
        <dbReference type="PROSITE" id="PS50237"/>
    </source>
</evidence>
<feature type="compositionally biased region" description="Basic and acidic residues" evidence="8">
    <location>
        <begin position="862"/>
        <end position="872"/>
    </location>
</feature>
<evidence type="ECO:0000256" key="1">
    <source>
        <dbReference type="ARBA" id="ARBA00000885"/>
    </source>
</evidence>
<feature type="repeat" description="RCC1" evidence="7">
    <location>
        <begin position="926"/>
        <end position="974"/>
    </location>
</feature>
<dbReference type="FunFam" id="3.30.2160.10:FF:000004">
    <property type="entry name" value="probable E3 ubiquitin-protein ligase HERC4 isoform X1"/>
    <property type="match status" value="1"/>
</dbReference>
<comment type="similarity">
    <text evidence="5">Belongs to the TMA16 family.</text>
</comment>
<organism evidence="10">
    <name type="scientific">Darwinula stevensoni</name>
    <dbReference type="NCBI Taxonomy" id="69355"/>
    <lineage>
        <taxon>Eukaryota</taxon>
        <taxon>Metazoa</taxon>
        <taxon>Ecdysozoa</taxon>
        <taxon>Arthropoda</taxon>
        <taxon>Crustacea</taxon>
        <taxon>Oligostraca</taxon>
        <taxon>Ostracoda</taxon>
        <taxon>Podocopa</taxon>
        <taxon>Podocopida</taxon>
        <taxon>Darwinulocopina</taxon>
        <taxon>Darwinuloidea</taxon>
        <taxon>Darwinulidae</taxon>
        <taxon>Darwinula</taxon>
    </lineage>
</organism>
<dbReference type="FunFam" id="1.20.1440.170:FF:000001">
    <property type="entry name" value="Translation machinery-associated 16 homolog"/>
    <property type="match status" value="1"/>
</dbReference>
<dbReference type="Proteomes" id="UP000677054">
    <property type="component" value="Unassembled WGS sequence"/>
</dbReference>
<dbReference type="EMBL" id="CAJPEV010000775">
    <property type="protein sequence ID" value="CAG0888423.1"/>
    <property type="molecule type" value="Genomic_DNA"/>
</dbReference>
<protein>
    <recommendedName>
        <fullName evidence="2">HECT-type E3 ubiquitin transferase</fullName>
        <ecNumber evidence="2">2.3.2.26</ecNumber>
    </recommendedName>
</protein>
<feature type="region of interest" description="Disordered" evidence="8">
    <location>
        <begin position="527"/>
        <end position="784"/>
    </location>
</feature>
<gene>
    <name evidence="10" type="ORF">DSTB1V02_LOCUS4955</name>
</gene>
<dbReference type="OrthoDB" id="5981550at2759"/>
<accession>A0A7R9A3P7</accession>
<dbReference type="Gene3D" id="3.90.1750.10">
    <property type="entry name" value="Hect, E3 ligase catalytic domains"/>
    <property type="match status" value="1"/>
</dbReference>
<dbReference type="PANTHER" id="PTHR45700">
    <property type="entry name" value="UBIQUITIN-PROTEIN LIGASE E3C"/>
    <property type="match status" value="1"/>
</dbReference>
<dbReference type="GO" id="GO:0000209">
    <property type="term" value="P:protein polyubiquitination"/>
    <property type="evidence" value="ECO:0007669"/>
    <property type="project" value="InterPro"/>
</dbReference>
<dbReference type="Gene3D" id="3.30.2410.10">
    <property type="entry name" value="Hect, E3 ligase catalytic domain"/>
    <property type="match status" value="1"/>
</dbReference>
<dbReference type="InterPro" id="IPR038356">
    <property type="entry name" value="Tma16_sf"/>
</dbReference>
<comment type="caution">
    <text evidence="6">Lacks conserved residue(s) required for the propagation of feature annotation.</text>
</comment>
<dbReference type="InterPro" id="IPR021346">
    <property type="entry name" value="Tma16"/>
</dbReference>
<comment type="catalytic activity">
    <reaction evidence="1">
        <text>S-ubiquitinyl-[E2 ubiquitin-conjugating enzyme]-L-cysteine + [acceptor protein]-L-lysine = [E2 ubiquitin-conjugating enzyme]-L-cysteine + N(6)-ubiquitinyl-[acceptor protein]-L-lysine.</text>
        <dbReference type="EC" id="2.3.2.26"/>
    </reaction>
</comment>
<dbReference type="InterPro" id="IPR000408">
    <property type="entry name" value="Reg_chr_condens"/>
</dbReference>
<dbReference type="EMBL" id="LR900292">
    <property type="protein sequence ID" value="CAD7245079.1"/>
    <property type="molecule type" value="Genomic_DNA"/>
</dbReference>
<dbReference type="Pfam" id="PF10264">
    <property type="entry name" value="WHD_Storkhead"/>
    <property type="match status" value="1"/>
</dbReference>
<feature type="compositionally biased region" description="Low complexity" evidence="8">
    <location>
        <begin position="772"/>
        <end position="783"/>
    </location>
</feature>
<dbReference type="PROSITE" id="PS50237">
    <property type="entry name" value="HECT"/>
    <property type="match status" value="1"/>
</dbReference>
<dbReference type="InterPro" id="IPR009091">
    <property type="entry name" value="RCC1/BLIP-II"/>
</dbReference>
<feature type="region of interest" description="Disordered" evidence="8">
    <location>
        <begin position="1664"/>
        <end position="1687"/>
    </location>
</feature>
<feature type="domain" description="HECT" evidence="9">
    <location>
        <begin position="1215"/>
        <end position="1493"/>
    </location>
</feature>
<evidence type="ECO:0000256" key="8">
    <source>
        <dbReference type="SAM" id="MobiDB-lite"/>
    </source>
</evidence>
<dbReference type="SUPFAM" id="SSF56204">
    <property type="entry name" value="Hect, E3 ligase catalytic domain"/>
    <property type="match status" value="1"/>
</dbReference>
<dbReference type="Pfam" id="PF00415">
    <property type="entry name" value="RCC1"/>
    <property type="match status" value="1"/>
</dbReference>
<feature type="compositionally biased region" description="Polar residues" evidence="8">
    <location>
        <begin position="695"/>
        <end position="709"/>
    </location>
</feature>
<evidence type="ECO:0000256" key="3">
    <source>
        <dbReference type="ARBA" id="ARBA00022679"/>
    </source>
</evidence>
<evidence type="ECO:0000256" key="4">
    <source>
        <dbReference type="ARBA" id="ARBA00022786"/>
    </source>
</evidence>
<feature type="compositionally biased region" description="Polar residues" evidence="8">
    <location>
        <begin position="19"/>
        <end position="35"/>
    </location>
</feature>
<feature type="compositionally biased region" description="Basic and acidic residues" evidence="8">
    <location>
        <begin position="729"/>
        <end position="753"/>
    </location>
</feature>
<feature type="compositionally biased region" description="Basic and acidic residues" evidence="8">
    <location>
        <begin position="672"/>
        <end position="693"/>
    </location>
</feature>
<dbReference type="InterPro" id="IPR019391">
    <property type="entry name" value="Storkhead-box_WHD"/>
</dbReference>
<name>A0A7R9A3P7_9CRUS</name>
<dbReference type="SUPFAM" id="SSF50985">
    <property type="entry name" value="RCC1/BLIP-II"/>
    <property type="match status" value="1"/>
</dbReference>
<evidence type="ECO:0000256" key="2">
    <source>
        <dbReference type="ARBA" id="ARBA00012485"/>
    </source>
</evidence>
<keyword evidence="4 6" id="KW-0833">Ubl conjugation pathway</keyword>
<feature type="region of interest" description="Disordered" evidence="8">
    <location>
        <begin position="839"/>
        <end position="872"/>
    </location>
</feature>
<dbReference type="PANTHER" id="PTHR45700:SF8">
    <property type="entry name" value="HECT-TYPE E3 UBIQUITIN TRANSFERASE"/>
    <property type="match status" value="1"/>
</dbReference>
<dbReference type="PROSITE" id="PS50012">
    <property type="entry name" value="RCC1_3"/>
    <property type="match status" value="1"/>
</dbReference>